<feature type="domain" description="C2H2-type" evidence="13">
    <location>
        <begin position="107"/>
        <end position="134"/>
    </location>
</feature>
<evidence type="ECO:0000256" key="9">
    <source>
        <dbReference type="ARBA" id="ARBA00023242"/>
    </source>
</evidence>
<organism evidence="14 15">
    <name type="scientific">Trichuris muris</name>
    <name type="common">Mouse whipworm</name>
    <dbReference type="NCBI Taxonomy" id="70415"/>
    <lineage>
        <taxon>Eukaryota</taxon>
        <taxon>Metazoa</taxon>
        <taxon>Ecdysozoa</taxon>
        <taxon>Nematoda</taxon>
        <taxon>Enoplea</taxon>
        <taxon>Dorylaimia</taxon>
        <taxon>Trichinellida</taxon>
        <taxon>Trichuridae</taxon>
        <taxon>Trichuris</taxon>
    </lineage>
</organism>
<evidence type="ECO:0000256" key="2">
    <source>
        <dbReference type="ARBA" id="ARBA00022723"/>
    </source>
</evidence>
<dbReference type="Proteomes" id="UP000046395">
    <property type="component" value="Unassembled WGS sequence"/>
</dbReference>
<dbReference type="GO" id="GO:0000981">
    <property type="term" value="F:DNA-binding transcription factor activity, RNA polymerase II-specific"/>
    <property type="evidence" value="ECO:0007669"/>
    <property type="project" value="TreeGrafter"/>
</dbReference>
<feature type="region of interest" description="Disordered" evidence="12">
    <location>
        <begin position="187"/>
        <end position="207"/>
    </location>
</feature>
<keyword evidence="2" id="KW-0479">Metal-binding</keyword>
<comment type="subcellular location">
    <subcellularLocation>
        <location evidence="1">Nucleus</location>
    </subcellularLocation>
</comment>
<reference evidence="15" key="1">
    <citation type="submission" date="2019-12" db="UniProtKB">
        <authorList>
            <consortium name="WormBaseParasite"/>
        </authorList>
    </citation>
    <scope>IDENTIFICATION</scope>
</reference>
<dbReference type="FunFam" id="3.30.160.60:FF:000446">
    <property type="entry name" value="Zinc finger protein"/>
    <property type="match status" value="1"/>
</dbReference>
<evidence type="ECO:0000256" key="10">
    <source>
        <dbReference type="PROSITE-ProRule" id="PRU00042"/>
    </source>
</evidence>
<keyword evidence="14" id="KW-1185">Reference proteome</keyword>
<dbReference type="GO" id="GO:0000122">
    <property type="term" value="P:negative regulation of transcription by RNA polymerase II"/>
    <property type="evidence" value="ECO:0007669"/>
    <property type="project" value="UniProtKB-ARBA"/>
</dbReference>
<name>A0A5S6QUM0_TRIMR</name>
<evidence type="ECO:0000313" key="14">
    <source>
        <dbReference type="Proteomes" id="UP000046395"/>
    </source>
</evidence>
<evidence type="ECO:0000256" key="11">
    <source>
        <dbReference type="SAM" id="Coils"/>
    </source>
</evidence>
<evidence type="ECO:0000259" key="13">
    <source>
        <dbReference type="PROSITE" id="PS50157"/>
    </source>
</evidence>
<dbReference type="InterPro" id="IPR013087">
    <property type="entry name" value="Znf_C2H2_type"/>
</dbReference>
<dbReference type="Pfam" id="PF00096">
    <property type="entry name" value="zf-C2H2"/>
    <property type="match status" value="3"/>
</dbReference>
<keyword evidence="4 10" id="KW-0863">Zinc-finger</keyword>
<dbReference type="PROSITE" id="PS00028">
    <property type="entry name" value="ZINC_FINGER_C2H2_1"/>
    <property type="match status" value="4"/>
</dbReference>
<evidence type="ECO:0000256" key="7">
    <source>
        <dbReference type="ARBA" id="ARBA00023125"/>
    </source>
</evidence>
<keyword evidence="5" id="KW-0862">Zinc</keyword>
<dbReference type="Gene3D" id="3.30.160.60">
    <property type="entry name" value="Classic Zinc Finger"/>
    <property type="match status" value="4"/>
</dbReference>
<sequence length="345" mass="39547">MPSAAVPRCDRPNNELVAARTITLGEAGEKDCEFGERRLSSEDTSIDSMSSSRINGSVMIPSELPIDHSVRSDVHNKRHVCEQCGKRYRAKRELVTHRRTHQGQPTFRCFRCDKEFGTQQLLRKHEVWHTGERRHVCSQCGKAFYQKGHLTQHMMIHSGGRPHACLVCSKTFIFKFDLNRHLKTHESPRPLACESPQRRQNTGPAFSDMSVVKEEEIKRPNSLSELLMSNSSSLTLSTSNILQHLPDVNPRPLCLPQFAIPPVGFSCIFCVHYQQMMDNCRKRIDQLEHLLRDKETQTDKLSRKLLGAYHLLDSIIDACSRFDHVWTNHTKNIISQLHCLLCSLK</sequence>
<evidence type="ECO:0000256" key="4">
    <source>
        <dbReference type="ARBA" id="ARBA00022771"/>
    </source>
</evidence>
<dbReference type="PANTHER" id="PTHR23235">
    <property type="entry name" value="KRUEPPEL-LIKE TRANSCRIPTION FACTOR"/>
    <property type="match status" value="1"/>
</dbReference>
<dbReference type="PROSITE" id="PS50157">
    <property type="entry name" value="ZINC_FINGER_C2H2_2"/>
    <property type="match status" value="4"/>
</dbReference>
<evidence type="ECO:0000256" key="8">
    <source>
        <dbReference type="ARBA" id="ARBA00023163"/>
    </source>
</evidence>
<dbReference type="STRING" id="70415.A0A5S6QUM0"/>
<evidence type="ECO:0000256" key="6">
    <source>
        <dbReference type="ARBA" id="ARBA00023015"/>
    </source>
</evidence>
<keyword evidence="11" id="KW-0175">Coiled coil</keyword>
<accession>A0A5S6QUM0</accession>
<feature type="domain" description="C2H2-type" evidence="13">
    <location>
        <begin position="135"/>
        <end position="162"/>
    </location>
</feature>
<dbReference type="GO" id="GO:0000978">
    <property type="term" value="F:RNA polymerase II cis-regulatory region sequence-specific DNA binding"/>
    <property type="evidence" value="ECO:0007669"/>
    <property type="project" value="TreeGrafter"/>
</dbReference>
<evidence type="ECO:0000256" key="12">
    <source>
        <dbReference type="SAM" id="MobiDB-lite"/>
    </source>
</evidence>
<protein>
    <submittedName>
        <fullName evidence="15">C2H2-type domain-containing protein</fullName>
    </submittedName>
</protein>
<dbReference type="FunFam" id="3.30.160.60:FF:000322">
    <property type="entry name" value="GDNF-inducible zinc finger protein 1"/>
    <property type="match status" value="1"/>
</dbReference>
<evidence type="ECO:0000256" key="3">
    <source>
        <dbReference type="ARBA" id="ARBA00022737"/>
    </source>
</evidence>
<keyword evidence="3" id="KW-0677">Repeat</keyword>
<evidence type="ECO:0000256" key="5">
    <source>
        <dbReference type="ARBA" id="ARBA00022833"/>
    </source>
</evidence>
<keyword evidence="9" id="KW-0539">Nucleus</keyword>
<evidence type="ECO:0000313" key="15">
    <source>
        <dbReference type="WBParaSite" id="TMUE_3000010834.1"/>
    </source>
</evidence>
<dbReference type="WBParaSite" id="TMUE_3000010834.1">
    <property type="protein sequence ID" value="TMUE_3000010834.1"/>
    <property type="gene ID" value="WBGene00287061"/>
</dbReference>
<dbReference type="SMART" id="SM00355">
    <property type="entry name" value="ZnF_C2H2"/>
    <property type="match status" value="4"/>
</dbReference>
<keyword evidence="6" id="KW-0805">Transcription regulation</keyword>
<dbReference type="PANTHER" id="PTHR23235:SF120">
    <property type="entry name" value="KRUPPEL-LIKE FACTOR 15"/>
    <property type="match status" value="1"/>
</dbReference>
<keyword evidence="7" id="KW-0238">DNA-binding</keyword>
<dbReference type="GO" id="GO:0005634">
    <property type="term" value="C:nucleus"/>
    <property type="evidence" value="ECO:0007669"/>
    <property type="project" value="UniProtKB-SubCell"/>
</dbReference>
<dbReference type="InterPro" id="IPR036236">
    <property type="entry name" value="Znf_C2H2_sf"/>
</dbReference>
<proteinExistence type="predicted"/>
<evidence type="ECO:0000256" key="1">
    <source>
        <dbReference type="ARBA" id="ARBA00004123"/>
    </source>
</evidence>
<feature type="domain" description="C2H2-type" evidence="13">
    <location>
        <begin position="79"/>
        <end position="106"/>
    </location>
</feature>
<dbReference type="FunFam" id="3.30.160.60:FF:001513">
    <property type="entry name" value="Zinc finger, C2H2 type"/>
    <property type="match status" value="1"/>
</dbReference>
<feature type="domain" description="C2H2-type" evidence="13">
    <location>
        <begin position="163"/>
        <end position="190"/>
    </location>
</feature>
<dbReference type="GO" id="GO:0008270">
    <property type="term" value="F:zinc ion binding"/>
    <property type="evidence" value="ECO:0007669"/>
    <property type="project" value="UniProtKB-KW"/>
</dbReference>
<keyword evidence="8" id="KW-0804">Transcription</keyword>
<feature type="coiled-coil region" evidence="11">
    <location>
        <begin position="277"/>
        <end position="304"/>
    </location>
</feature>
<dbReference type="AlphaFoldDB" id="A0A5S6QUM0"/>
<dbReference type="SUPFAM" id="SSF57667">
    <property type="entry name" value="beta-beta-alpha zinc fingers"/>
    <property type="match status" value="3"/>
</dbReference>